<dbReference type="KEGG" id="psu:Psesu_1562"/>
<keyword evidence="2" id="KW-1185">Reference proteome</keyword>
<dbReference type="SMART" id="SM00028">
    <property type="entry name" value="TPR"/>
    <property type="match status" value="4"/>
</dbReference>
<dbReference type="AlphaFoldDB" id="E6WTA8"/>
<dbReference type="InterPro" id="IPR038765">
    <property type="entry name" value="Papain-like_cys_pep_sf"/>
</dbReference>
<dbReference type="EMBL" id="CP002446">
    <property type="protein sequence ID" value="ADV27407.1"/>
    <property type="molecule type" value="Genomic_DNA"/>
</dbReference>
<dbReference type="STRING" id="743721.Psesu_1562"/>
<reference evidence="1 2" key="1">
    <citation type="submission" date="2011-01" db="EMBL/GenBank/DDBJ databases">
        <title>Complete sequence of Pseudoxanthomonas suwonensis 11-1.</title>
        <authorList>
            <consortium name="US DOE Joint Genome Institute"/>
            <person name="Lucas S."/>
            <person name="Copeland A."/>
            <person name="Lapidus A."/>
            <person name="Cheng J.-F."/>
            <person name="Goodwin L."/>
            <person name="Pitluck S."/>
            <person name="Teshima H."/>
            <person name="Detter J.C."/>
            <person name="Han C."/>
            <person name="Tapia R."/>
            <person name="Land M."/>
            <person name="Hauser L."/>
            <person name="Kyrpides N."/>
            <person name="Ivanova N."/>
            <person name="Ovchinnikova G."/>
            <person name="Siebers A.K."/>
            <person name="Allgaier M."/>
            <person name="Thelen M.P."/>
            <person name="Hugenholtz P."/>
            <person name="Gladden J."/>
            <person name="Woyke T."/>
        </authorList>
    </citation>
    <scope>NUCLEOTIDE SEQUENCE [LARGE SCALE GENOMIC DNA]</scope>
    <source>
        <strain evidence="2">11-1</strain>
    </source>
</reference>
<proteinExistence type="predicted"/>
<dbReference type="Gene3D" id="1.25.40.10">
    <property type="entry name" value="Tetratricopeptide repeat domain"/>
    <property type="match status" value="1"/>
</dbReference>
<accession>E6WTA8</accession>
<gene>
    <name evidence="1" type="ordered locus">Psesu_1562</name>
</gene>
<evidence type="ECO:0000313" key="1">
    <source>
        <dbReference type="EMBL" id="ADV27407.1"/>
    </source>
</evidence>
<dbReference type="RefSeq" id="WP_013535235.1">
    <property type="nucleotide sequence ID" value="NC_014924.1"/>
</dbReference>
<dbReference type="SUPFAM" id="SSF48452">
    <property type="entry name" value="TPR-like"/>
    <property type="match status" value="1"/>
</dbReference>
<dbReference type="OrthoDB" id="5801251at2"/>
<dbReference type="Pfam" id="PF14559">
    <property type="entry name" value="TPR_19"/>
    <property type="match status" value="1"/>
</dbReference>
<dbReference type="SUPFAM" id="SSF54001">
    <property type="entry name" value="Cysteine proteinases"/>
    <property type="match status" value="1"/>
</dbReference>
<dbReference type="InterPro" id="IPR019734">
    <property type="entry name" value="TPR_rpt"/>
</dbReference>
<name>E6WTA8_PSEUU</name>
<organism evidence="1 2">
    <name type="scientific">Pseudoxanthomonas suwonensis (strain 11-1)</name>
    <dbReference type="NCBI Taxonomy" id="743721"/>
    <lineage>
        <taxon>Bacteria</taxon>
        <taxon>Pseudomonadati</taxon>
        <taxon>Pseudomonadota</taxon>
        <taxon>Gammaproteobacteria</taxon>
        <taxon>Lysobacterales</taxon>
        <taxon>Lysobacteraceae</taxon>
        <taxon>Pseudoxanthomonas</taxon>
    </lineage>
</organism>
<protein>
    <submittedName>
        <fullName evidence="1">Transglutaminase domain-containing protein</fullName>
    </submittedName>
</protein>
<dbReference type="InterPro" id="IPR011990">
    <property type="entry name" value="TPR-like_helical_dom_sf"/>
</dbReference>
<sequence length="379" mass="41888">MFALALVAALAASQPASVPAPGITDLPAVPARPPARVQTRDEVMAVPPELLALLQERVIGPGGSREQQVERLVALVFDKDGLAVQYDNDRTRTVAETWRDRRANCLSYTLLFVSLARAAGMDAQVQEVGEVLSWYQDGGVIYSANHVNTGIRNGIQNQTIDVDRNILVSRSRPRGVDDDRALAHFHNNRGAELMAEGDLGGALASLEAALEEDDRFVPAWNNLGVLLQRLDDTGGARRALETGHRLDPDHASTLTNLVALYRRIGEDALARNHALKLDQIQANDPFHQFMLAMECENRGDYACAISHYRVAIRIQEGEHQFHFGLARAYFLDGQPGNAQRELGRALTLGGSEQVREVYRRKLDHLRRWQAGEGHALYTP</sequence>
<evidence type="ECO:0000313" key="2">
    <source>
        <dbReference type="Proteomes" id="UP000008632"/>
    </source>
</evidence>
<dbReference type="Proteomes" id="UP000008632">
    <property type="component" value="Chromosome"/>
</dbReference>
<dbReference type="HOGENOM" id="CLU_056368_0_0_6"/>
<dbReference type="eggNOG" id="COG0457">
    <property type="taxonomic scope" value="Bacteria"/>
</dbReference>